<dbReference type="OrthoDB" id="342710at2157"/>
<keyword evidence="3" id="KW-1185">Reference proteome</keyword>
<dbReference type="GeneID" id="56030589"/>
<feature type="transmembrane region" description="Helical" evidence="1">
    <location>
        <begin position="34"/>
        <end position="54"/>
    </location>
</feature>
<evidence type="ECO:0000313" key="3">
    <source>
        <dbReference type="Proteomes" id="UP000509750"/>
    </source>
</evidence>
<keyword evidence="1" id="KW-0812">Transmembrane</keyword>
<dbReference type="Pfam" id="PF24378">
    <property type="entry name" value="DUF7534"/>
    <property type="match status" value="1"/>
</dbReference>
<dbReference type="KEGG" id="halg:HUG10_17110"/>
<evidence type="ECO:0000313" key="2">
    <source>
        <dbReference type="EMBL" id="QLG29143.1"/>
    </source>
</evidence>
<accession>A0A7D5L2Z1</accession>
<name>A0A7D5L2Z1_9EURY</name>
<protein>
    <submittedName>
        <fullName evidence="2">Uncharacterized protein</fullName>
    </submittedName>
</protein>
<dbReference type="EMBL" id="CP058529">
    <property type="protein sequence ID" value="QLG29143.1"/>
    <property type="molecule type" value="Genomic_DNA"/>
</dbReference>
<dbReference type="InterPro" id="IPR055956">
    <property type="entry name" value="DUF7534"/>
</dbReference>
<keyword evidence="1" id="KW-1133">Transmembrane helix</keyword>
<dbReference type="RefSeq" id="WP_179170717.1">
    <property type="nucleotide sequence ID" value="NZ_CP058529.1"/>
</dbReference>
<keyword evidence="1" id="KW-0472">Membrane</keyword>
<reference evidence="2 3" key="1">
    <citation type="submission" date="2020-07" db="EMBL/GenBank/DDBJ databases">
        <title>Gai3-2, isolated from salt lake.</title>
        <authorList>
            <person name="Cui H."/>
            <person name="Shi X."/>
        </authorList>
    </citation>
    <scope>NUCLEOTIDE SEQUENCE [LARGE SCALE GENOMIC DNA]</scope>
    <source>
        <strain evidence="2 3">Gai3-2</strain>
    </source>
</reference>
<organism evidence="2 3">
    <name type="scientific">Halorarum halophilum</name>
    <dbReference type="NCBI Taxonomy" id="2743090"/>
    <lineage>
        <taxon>Archaea</taxon>
        <taxon>Methanobacteriati</taxon>
        <taxon>Methanobacteriota</taxon>
        <taxon>Stenosarchaea group</taxon>
        <taxon>Halobacteria</taxon>
        <taxon>Halobacteriales</taxon>
        <taxon>Haloferacaceae</taxon>
        <taxon>Halorarum</taxon>
    </lineage>
</organism>
<dbReference type="Proteomes" id="UP000509750">
    <property type="component" value="Chromosome"/>
</dbReference>
<gene>
    <name evidence="2" type="ORF">HUG10_17110</name>
</gene>
<sequence>MERTRLLRFLTFVALLDILTLALAAQFGPPDPFTQLLAVGPMLVVAPVLAYWLVYVHGRDDGA</sequence>
<evidence type="ECO:0000256" key="1">
    <source>
        <dbReference type="SAM" id="Phobius"/>
    </source>
</evidence>
<proteinExistence type="predicted"/>
<dbReference type="AlphaFoldDB" id="A0A7D5L2Z1"/>